<dbReference type="HOGENOM" id="CLU_3063937_0_0_10"/>
<dbReference type="Proteomes" id="UP000003586">
    <property type="component" value="Chromosome"/>
</dbReference>
<accession>W0F4D3</accession>
<proteinExistence type="predicted"/>
<gene>
    <name evidence="2" type="ORF">NIASO_15855</name>
</gene>
<evidence type="ECO:0000256" key="1">
    <source>
        <dbReference type="SAM" id="Phobius"/>
    </source>
</evidence>
<feature type="transmembrane region" description="Helical" evidence="1">
    <location>
        <begin position="15"/>
        <end position="32"/>
    </location>
</feature>
<keyword evidence="3" id="KW-1185">Reference proteome</keyword>
<protein>
    <submittedName>
        <fullName evidence="2">Uncharacterized protein</fullName>
    </submittedName>
</protein>
<dbReference type="AlphaFoldDB" id="W0F4D3"/>
<dbReference type="KEGG" id="nso:NIASO_15855"/>
<evidence type="ECO:0000313" key="2">
    <source>
        <dbReference type="EMBL" id="AHF17872.1"/>
    </source>
</evidence>
<organism evidence="2 3">
    <name type="scientific">Niabella soli DSM 19437</name>
    <dbReference type="NCBI Taxonomy" id="929713"/>
    <lineage>
        <taxon>Bacteria</taxon>
        <taxon>Pseudomonadati</taxon>
        <taxon>Bacteroidota</taxon>
        <taxon>Chitinophagia</taxon>
        <taxon>Chitinophagales</taxon>
        <taxon>Chitinophagaceae</taxon>
        <taxon>Niabella</taxon>
    </lineage>
</organism>
<name>W0F4D3_9BACT</name>
<sequence>MKAYINLGVLNKKLIFLWVIFHVVIEIFFCRLKEAANGPSNKWRYFLYLNDKL</sequence>
<keyword evidence="1" id="KW-1133">Transmembrane helix</keyword>
<evidence type="ECO:0000313" key="3">
    <source>
        <dbReference type="Proteomes" id="UP000003586"/>
    </source>
</evidence>
<reference evidence="2 3" key="1">
    <citation type="submission" date="2013-12" db="EMBL/GenBank/DDBJ databases">
        <authorList>
            <consortium name="DOE Joint Genome Institute"/>
            <person name="Eisen J."/>
            <person name="Huntemann M."/>
            <person name="Han J."/>
            <person name="Chen A."/>
            <person name="Kyrpides N."/>
            <person name="Mavromatis K."/>
            <person name="Markowitz V."/>
            <person name="Palaniappan K."/>
            <person name="Ivanova N."/>
            <person name="Schaumberg A."/>
            <person name="Pati A."/>
            <person name="Liolios K."/>
            <person name="Nordberg H.P."/>
            <person name="Cantor M.N."/>
            <person name="Hua S.X."/>
            <person name="Woyke T."/>
        </authorList>
    </citation>
    <scope>NUCLEOTIDE SEQUENCE [LARGE SCALE GENOMIC DNA]</scope>
    <source>
        <strain evidence="3">DSM 19437</strain>
    </source>
</reference>
<keyword evidence="1" id="KW-0812">Transmembrane</keyword>
<dbReference type="STRING" id="929713.NIASO_15855"/>
<keyword evidence="1" id="KW-0472">Membrane</keyword>
<dbReference type="EMBL" id="CP007035">
    <property type="protein sequence ID" value="AHF17872.1"/>
    <property type="molecule type" value="Genomic_DNA"/>
</dbReference>